<dbReference type="AlphaFoldDB" id="A0AAN8XNJ5"/>
<comment type="caution">
    <text evidence="1">The sequence shown here is derived from an EMBL/GenBank/DDBJ whole genome shotgun (WGS) entry which is preliminary data.</text>
</comment>
<protein>
    <submittedName>
        <fullName evidence="1">Uncharacterized protein</fullName>
    </submittedName>
</protein>
<gene>
    <name evidence="1" type="ORF">RUM43_000149</name>
</gene>
<name>A0AAN8XNJ5_POLSC</name>
<evidence type="ECO:0000313" key="2">
    <source>
        <dbReference type="Proteomes" id="UP001372834"/>
    </source>
</evidence>
<evidence type="ECO:0000313" key="1">
    <source>
        <dbReference type="EMBL" id="KAK6643885.1"/>
    </source>
</evidence>
<proteinExistence type="predicted"/>
<dbReference type="Proteomes" id="UP001372834">
    <property type="component" value="Unassembled WGS sequence"/>
</dbReference>
<organism evidence="1 2">
    <name type="scientific">Polyplax serrata</name>
    <name type="common">Common mouse louse</name>
    <dbReference type="NCBI Taxonomy" id="468196"/>
    <lineage>
        <taxon>Eukaryota</taxon>
        <taxon>Metazoa</taxon>
        <taxon>Ecdysozoa</taxon>
        <taxon>Arthropoda</taxon>
        <taxon>Hexapoda</taxon>
        <taxon>Insecta</taxon>
        <taxon>Pterygota</taxon>
        <taxon>Neoptera</taxon>
        <taxon>Paraneoptera</taxon>
        <taxon>Psocodea</taxon>
        <taxon>Troctomorpha</taxon>
        <taxon>Phthiraptera</taxon>
        <taxon>Anoplura</taxon>
        <taxon>Polyplacidae</taxon>
        <taxon>Polyplax</taxon>
    </lineage>
</organism>
<accession>A0AAN8XNJ5</accession>
<reference evidence="1 2" key="1">
    <citation type="submission" date="2023-10" db="EMBL/GenBank/DDBJ databases">
        <title>Genomes of two closely related lineages of the louse Polyplax serrata with different host specificities.</title>
        <authorList>
            <person name="Martinu J."/>
            <person name="Tarabai H."/>
            <person name="Stefka J."/>
            <person name="Hypsa V."/>
        </authorList>
    </citation>
    <scope>NUCLEOTIDE SEQUENCE [LARGE SCALE GENOMIC DNA]</scope>
    <source>
        <strain evidence="1">HR10_N</strain>
    </source>
</reference>
<dbReference type="EMBL" id="JAWJWE010000001">
    <property type="protein sequence ID" value="KAK6643885.1"/>
    <property type="molecule type" value="Genomic_DNA"/>
</dbReference>
<sequence>MSRGFGLVWIRDTRGDCGDKIQEITVWAVQNNHNDSKRRRQQQQETVKLKPKTRFNGAKTPLEGVVAR</sequence>